<evidence type="ECO:0000256" key="2">
    <source>
        <dbReference type="SAM" id="SignalP"/>
    </source>
</evidence>
<proteinExistence type="predicted"/>
<feature type="compositionally biased region" description="Polar residues" evidence="1">
    <location>
        <begin position="518"/>
        <end position="562"/>
    </location>
</feature>
<feature type="region of interest" description="Disordered" evidence="1">
    <location>
        <begin position="294"/>
        <end position="595"/>
    </location>
</feature>
<sequence length="710" mass="73001">MRHQNVVIRCLILASALVGSYAVNVSSVARLLCYRLNFSLEACTQPVVSNGVRCGPLLSVFFPSSFTVRQCVDRSSLVCFEGEELSTRTLKQLFVAMACAFEGAPTSLQPRLARHLACPLVELLRLALRQFAEVLTWPLFAEQIRDSVEQLATLLLHLASCQNGTTPTTSSTANTMSTLPASSMKEDQGSTTNAVSTRSASSDPTSTAVSSSSSATGSALNWNETTTAANTSAAATSASVRTATMLSTPTPAPTTTSSEAITNITSISTVIFSTNVTTVATNSESASSTITLATISSPDESSSSANSSPTLPAMGTSGFLTGEQENSTNSGNTGISINVTTVSTNSDSTSSINTFSTTSSPEGSLSTTNTGPAGTSFGTSGSITAAQEMGTNSGNATHSTTPAQPEGTSNFPTTINATVSVTTNAGVTTSRSPTLSSSAAPSDESPTILGSSPEIPPSLTPMSSTMLSTSPPIATQTSSSSISEAMPSSLPTPPQESTPGAITASAESSEQTRDEPGSTASVTVSTRSGSTPTNTLTAQTNLVTTVGTGTSGQADPSSIPEGTSSTSPSFTQLSSTVAGSTMTQAGDDRSNTTSTQQYLTSQSTAFSVTVPAISTATDITNCILVAILGDAPPTVLSGILCEVSSVLAQKVRQLPFFSFLRTLLNPVLQLLRRIVGSCHATNNSLARTRNCFKEGRQKHRNTRKTYASSP</sequence>
<evidence type="ECO:0000313" key="3">
    <source>
        <dbReference type="EMBL" id="KAK8759256.1"/>
    </source>
</evidence>
<feature type="region of interest" description="Disordered" evidence="1">
    <location>
        <begin position="164"/>
        <end position="218"/>
    </location>
</feature>
<comment type="caution">
    <text evidence="3">The sequence shown here is derived from an EMBL/GenBank/DDBJ whole genome shotgun (WGS) entry which is preliminary data.</text>
</comment>
<feature type="signal peptide" evidence="2">
    <location>
        <begin position="1"/>
        <end position="22"/>
    </location>
</feature>
<dbReference type="AlphaFoldDB" id="A0AAQ4D9W6"/>
<feature type="compositionally biased region" description="Polar residues" evidence="1">
    <location>
        <begin position="497"/>
        <end position="509"/>
    </location>
</feature>
<feature type="compositionally biased region" description="Low complexity" evidence="1">
    <location>
        <begin position="460"/>
        <end position="489"/>
    </location>
</feature>
<evidence type="ECO:0000313" key="4">
    <source>
        <dbReference type="Proteomes" id="UP001321473"/>
    </source>
</evidence>
<feature type="compositionally biased region" description="Low complexity" evidence="1">
    <location>
        <begin position="199"/>
        <end position="218"/>
    </location>
</feature>
<feature type="compositionally biased region" description="Low complexity" evidence="1">
    <location>
        <begin position="294"/>
        <end position="308"/>
    </location>
</feature>
<reference evidence="3 4" key="1">
    <citation type="journal article" date="2023" name="Arcadia Sci">
        <title>De novo assembly of a long-read Amblyomma americanum tick genome.</title>
        <authorList>
            <person name="Chou S."/>
            <person name="Poskanzer K.E."/>
            <person name="Rollins M."/>
            <person name="Thuy-Boun P.S."/>
        </authorList>
    </citation>
    <scope>NUCLEOTIDE SEQUENCE [LARGE SCALE GENOMIC DNA]</scope>
    <source>
        <strain evidence="3">F_SG_1</strain>
        <tissue evidence="3">Salivary glands</tissue>
    </source>
</reference>
<feature type="compositionally biased region" description="Low complexity" evidence="1">
    <location>
        <begin position="165"/>
        <end position="178"/>
    </location>
</feature>
<dbReference type="EMBL" id="JARKHS020033258">
    <property type="protein sequence ID" value="KAK8759256.1"/>
    <property type="molecule type" value="Genomic_DNA"/>
</dbReference>
<keyword evidence="2" id="KW-0732">Signal</keyword>
<feature type="compositionally biased region" description="Polar residues" evidence="1">
    <location>
        <begin position="189"/>
        <end position="198"/>
    </location>
</feature>
<feature type="compositionally biased region" description="Low complexity" evidence="1">
    <location>
        <begin position="335"/>
        <end position="360"/>
    </location>
</feature>
<organism evidence="3 4">
    <name type="scientific">Amblyomma americanum</name>
    <name type="common">Lone star tick</name>
    <dbReference type="NCBI Taxonomy" id="6943"/>
    <lineage>
        <taxon>Eukaryota</taxon>
        <taxon>Metazoa</taxon>
        <taxon>Ecdysozoa</taxon>
        <taxon>Arthropoda</taxon>
        <taxon>Chelicerata</taxon>
        <taxon>Arachnida</taxon>
        <taxon>Acari</taxon>
        <taxon>Parasitiformes</taxon>
        <taxon>Ixodida</taxon>
        <taxon>Ixodoidea</taxon>
        <taxon>Ixodidae</taxon>
        <taxon>Amblyomminae</taxon>
        <taxon>Amblyomma</taxon>
    </lineage>
</organism>
<keyword evidence="4" id="KW-1185">Reference proteome</keyword>
<feature type="compositionally biased region" description="Low complexity" evidence="1">
    <location>
        <begin position="563"/>
        <end position="576"/>
    </location>
</feature>
<evidence type="ECO:0000256" key="1">
    <source>
        <dbReference type="SAM" id="MobiDB-lite"/>
    </source>
</evidence>
<gene>
    <name evidence="3" type="ORF">V5799_003114</name>
</gene>
<accession>A0AAQ4D9W6</accession>
<feature type="chain" id="PRO_5043006036" evidence="2">
    <location>
        <begin position="23"/>
        <end position="710"/>
    </location>
</feature>
<dbReference type="Proteomes" id="UP001321473">
    <property type="component" value="Unassembled WGS sequence"/>
</dbReference>
<feature type="compositionally biased region" description="Polar residues" evidence="1">
    <location>
        <begin position="323"/>
        <end position="334"/>
    </location>
</feature>
<feature type="compositionally biased region" description="Polar residues" evidence="1">
    <location>
        <begin position="361"/>
        <end position="450"/>
    </location>
</feature>
<protein>
    <submittedName>
        <fullName evidence="3">Uncharacterized protein</fullName>
    </submittedName>
</protein>
<name>A0AAQ4D9W6_AMBAM</name>